<reference evidence="1 2" key="1">
    <citation type="submission" date="2024-04" db="EMBL/GenBank/DDBJ databases">
        <authorList>
            <person name="Abashina T."/>
            <person name="Shaikin A."/>
        </authorList>
    </citation>
    <scope>NUCLEOTIDE SEQUENCE [LARGE SCALE GENOMIC DNA]</scope>
    <source>
        <strain evidence="1 2">AAFK</strain>
    </source>
</reference>
<dbReference type="SUPFAM" id="SSF56059">
    <property type="entry name" value="Glutathione synthetase ATP-binding domain-like"/>
    <property type="match status" value="1"/>
</dbReference>
<dbReference type="InterPro" id="IPR011718">
    <property type="entry name" value="GshA"/>
</dbReference>
<dbReference type="EMBL" id="JBBPCO010000007">
    <property type="protein sequence ID" value="MEK8089796.1"/>
    <property type="molecule type" value="Genomic_DNA"/>
</dbReference>
<organism evidence="1 2">
    <name type="scientific">Thermithiobacillus plumbiphilus</name>
    <dbReference type="NCBI Taxonomy" id="1729899"/>
    <lineage>
        <taxon>Bacteria</taxon>
        <taxon>Pseudomonadati</taxon>
        <taxon>Pseudomonadota</taxon>
        <taxon>Acidithiobacillia</taxon>
        <taxon>Acidithiobacillales</taxon>
        <taxon>Thermithiobacillaceae</taxon>
        <taxon>Thermithiobacillus</taxon>
    </lineage>
</organism>
<dbReference type="Pfam" id="PF08886">
    <property type="entry name" value="GshA"/>
    <property type="match status" value="1"/>
</dbReference>
<gene>
    <name evidence="1" type="primary">gshA</name>
    <name evidence="1" type="ORF">WOB96_08435</name>
</gene>
<dbReference type="RefSeq" id="WP_341370853.1">
    <property type="nucleotide sequence ID" value="NZ_JBBPCO010000007.1"/>
</dbReference>
<dbReference type="NCBIfam" id="TIGR02049">
    <property type="entry name" value="gshA_ferroox"/>
    <property type="match status" value="1"/>
</dbReference>
<dbReference type="Gene3D" id="3.40.50.11280">
    <property type="entry name" value="Glutamate-cysteine ligase, N-terminal domain"/>
    <property type="match status" value="1"/>
</dbReference>
<protein>
    <submittedName>
        <fullName evidence="1">Glutamate--cysteine ligase</fullName>
        <ecNumber evidence="1">6.3.2.2</ecNumber>
    </submittedName>
</protein>
<dbReference type="GO" id="GO:0004357">
    <property type="term" value="F:glutamate-cysteine ligase activity"/>
    <property type="evidence" value="ECO:0007669"/>
    <property type="project" value="UniProtKB-EC"/>
</dbReference>
<dbReference type="Proteomes" id="UP001446205">
    <property type="component" value="Unassembled WGS sequence"/>
</dbReference>
<keyword evidence="2" id="KW-1185">Reference proteome</keyword>
<dbReference type="InterPro" id="IPR042520">
    <property type="entry name" value="GshA_N"/>
</dbReference>
<evidence type="ECO:0000313" key="1">
    <source>
        <dbReference type="EMBL" id="MEK8089796.1"/>
    </source>
</evidence>
<dbReference type="EC" id="6.3.2.2" evidence="1"/>
<sequence>MPSASFQVPHLTTAMVGPLHALEARMLEKQAQIEHWFRCQWQATPPPFYASVDLRNAGFKLAPVDTNLFPAGFNNLNPDFYPLCVSAIQNFINRHNPGLERVLLIPENHTRNLFYLENVLRLKRLLELAGLQVRVGSLSRDVRESTRFDLPSGQHLMQEPLQRQGNRIGTPGFDPELLLLNNDLSAGRPEILEGLEQPIFPPLVGGWSTRRKSMHFAHYRAVAKELASLLELDAWSIDPEFRKCDQIDFMKKSGMDCLVQNVNETLDAIRAKYAEHGITREPFVVVKADAGTYGMGIMMVKDGEELRDLNRKERTKMATVKEGAQVSDVFIQEGVFTFETVDNAVAEPVVYMIDSQVVGGFYRVHTDRSDEENLNAPGMHFTPLAFAQNCNLPDPEGQPDDCPNRFYAYGVIARLALVAAARELAEMQRTLPF</sequence>
<name>A0ABU9D8E6_9PROT</name>
<accession>A0ABU9D8E6</accession>
<proteinExistence type="predicted"/>
<comment type="caution">
    <text evidence="1">The sequence shown here is derived from an EMBL/GenBank/DDBJ whole genome shotgun (WGS) entry which is preliminary data.</text>
</comment>
<evidence type="ECO:0000313" key="2">
    <source>
        <dbReference type="Proteomes" id="UP001446205"/>
    </source>
</evidence>
<keyword evidence="1" id="KW-0436">Ligase</keyword>